<dbReference type="EMBL" id="HG739090">
    <property type="protein sequence ID" value="CDP01166.1"/>
    <property type="molecule type" value="Genomic_DNA"/>
</dbReference>
<evidence type="ECO:0000313" key="1">
    <source>
        <dbReference type="EMBL" id="CDP01166.1"/>
    </source>
</evidence>
<name>A0A068TY38_COFCA</name>
<proteinExistence type="predicted"/>
<protein>
    <submittedName>
        <fullName evidence="1">Uncharacterized protein</fullName>
    </submittedName>
</protein>
<gene>
    <name evidence="1" type="ORF">GSCOC_T00034704001</name>
</gene>
<sequence length="75" mass="8597">MFAQIFRRLRINGGTSACTRVVVLFPEPLPHYTTRAAAVPEHQKNRFLEEYLVNSLGFSKEEAFSASKKAPMRRK</sequence>
<dbReference type="Proteomes" id="UP000295252">
    <property type="component" value="Chromosome II"/>
</dbReference>
<reference evidence="2" key="1">
    <citation type="journal article" date="2014" name="Science">
        <title>The coffee genome provides insight into the convergent evolution of caffeine biosynthesis.</title>
        <authorList>
            <person name="Denoeud F."/>
            <person name="Carretero-Paulet L."/>
            <person name="Dereeper A."/>
            <person name="Droc G."/>
            <person name="Guyot R."/>
            <person name="Pietrella M."/>
            <person name="Zheng C."/>
            <person name="Alberti A."/>
            <person name="Anthony F."/>
            <person name="Aprea G."/>
            <person name="Aury J.M."/>
            <person name="Bento P."/>
            <person name="Bernard M."/>
            <person name="Bocs S."/>
            <person name="Campa C."/>
            <person name="Cenci A."/>
            <person name="Combes M.C."/>
            <person name="Crouzillat D."/>
            <person name="Da Silva C."/>
            <person name="Daddiego L."/>
            <person name="De Bellis F."/>
            <person name="Dussert S."/>
            <person name="Garsmeur O."/>
            <person name="Gayraud T."/>
            <person name="Guignon V."/>
            <person name="Jahn K."/>
            <person name="Jamilloux V."/>
            <person name="Joet T."/>
            <person name="Labadie K."/>
            <person name="Lan T."/>
            <person name="Leclercq J."/>
            <person name="Lepelley M."/>
            <person name="Leroy T."/>
            <person name="Li L.T."/>
            <person name="Librado P."/>
            <person name="Lopez L."/>
            <person name="Munoz A."/>
            <person name="Noel B."/>
            <person name="Pallavicini A."/>
            <person name="Perrotta G."/>
            <person name="Poncet V."/>
            <person name="Pot D."/>
            <person name="Priyono X."/>
            <person name="Rigoreau M."/>
            <person name="Rouard M."/>
            <person name="Rozas J."/>
            <person name="Tranchant-Dubreuil C."/>
            <person name="VanBuren R."/>
            <person name="Zhang Q."/>
            <person name="Andrade A.C."/>
            <person name="Argout X."/>
            <person name="Bertrand B."/>
            <person name="de Kochko A."/>
            <person name="Graziosi G."/>
            <person name="Henry R.J."/>
            <person name="Jayarama X."/>
            <person name="Ming R."/>
            <person name="Nagai C."/>
            <person name="Rounsley S."/>
            <person name="Sankoff D."/>
            <person name="Giuliano G."/>
            <person name="Albert V.A."/>
            <person name="Wincker P."/>
            <person name="Lashermes P."/>
        </authorList>
    </citation>
    <scope>NUCLEOTIDE SEQUENCE [LARGE SCALE GENOMIC DNA]</scope>
    <source>
        <strain evidence="2">cv. DH200-94</strain>
    </source>
</reference>
<dbReference type="AlphaFoldDB" id="A0A068TY38"/>
<accession>A0A068TY38</accession>
<dbReference type="Gramene" id="CDP01166">
    <property type="protein sequence ID" value="CDP01166"/>
    <property type="gene ID" value="GSCOC_T00034704001"/>
</dbReference>
<organism evidence="1 2">
    <name type="scientific">Coffea canephora</name>
    <name type="common">Robusta coffee</name>
    <dbReference type="NCBI Taxonomy" id="49390"/>
    <lineage>
        <taxon>Eukaryota</taxon>
        <taxon>Viridiplantae</taxon>
        <taxon>Streptophyta</taxon>
        <taxon>Embryophyta</taxon>
        <taxon>Tracheophyta</taxon>
        <taxon>Spermatophyta</taxon>
        <taxon>Magnoliopsida</taxon>
        <taxon>eudicotyledons</taxon>
        <taxon>Gunneridae</taxon>
        <taxon>Pentapetalae</taxon>
        <taxon>asterids</taxon>
        <taxon>lamiids</taxon>
        <taxon>Gentianales</taxon>
        <taxon>Rubiaceae</taxon>
        <taxon>Ixoroideae</taxon>
        <taxon>Gardenieae complex</taxon>
        <taxon>Bertiereae - Coffeeae clade</taxon>
        <taxon>Coffeeae</taxon>
        <taxon>Coffea</taxon>
    </lineage>
</organism>
<dbReference type="InParanoid" id="A0A068TY38"/>
<keyword evidence="2" id="KW-1185">Reference proteome</keyword>
<evidence type="ECO:0000313" key="2">
    <source>
        <dbReference type="Proteomes" id="UP000295252"/>
    </source>
</evidence>